<name>A0A8S5P1B3_9CAUD</name>
<proteinExistence type="predicted"/>
<accession>A0A8S5P1B3</accession>
<sequence length="184" mass="21326">MRELIDKMASLIIDLTWGGGFDNLTSTTRWILGAMKPEDLKAHCFLVNQGQIFKQKLKALYSLLEEWKDQYPESYREVFLAEGCVPYQVLGEALDWVDMIYILEDEKKTIAEKTKKYALSVDEIRYTNSQWVSLLMRNEKYKETLLSQLADAAKKIAEDLRKTFTEVSTPKTIEVLTQETQKAL</sequence>
<evidence type="ECO:0000313" key="1">
    <source>
        <dbReference type="EMBL" id="DAE00424.1"/>
    </source>
</evidence>
<protein>
    <submittedName>
        <fullName evidence="1">Uncharacterized protein</fullName>
    </submittedName>
</protein>
<reference evidence="1" key="1">
    <citation type="journal article" date="2021" name="Proc. Natl. Acad. Sci. U.S.A.">
        <title>A Catalog of Tens of Thousands of Viruses from Human Metagenomes Reveals Hidden Associations with Chronic Diseases.</title>
        <authorList>
            <person name="Tisza M.J."/>
            <person name="Buck C.B."/>
        </authorList>
    </citation>
    <scope>NUCLEOTIDE SEQUENCE</scope>
    <source>
        <strain evidence="1">CtLnO19</strain>
    </source>
</reference>
<organism evidence="1">
    <name type="scientific">Myoviridae sp. ctLnO19</name>
    <dbReference type="NCBI Taxonomy" id="2825085"/>
    <lineage>
        <taxon>Viruses</taxon>
        <taxon>Duplodnaviria</taxon>
        <taxon>Heunggongvirae</taxon>
        <taxon>Uroviricota</taxon>
        <taxon>Caudoviricetes</taxon>
    </lineage>
</organism>
<dbReference type="EMBL" id="BK015301">
    <property type="protein sequence ID" value="DAE00424.1"/>
    <property type="molecule type" value="Genomic_DNA"/>
</dbReference>